<comment type="caution">
    <text evidence="1">The sequence shown here is derived from an EMBL/GenBank/DDBJ whole genome shotgun (WGS) entry which is preliminary data.</text>
</comment>
<reference evidence="1 2" key="1">
    <citation type="submission" date="2014-12" db="EMBL/GenBank/DDBJ databases">
        <title>Draft genome sequences of 10 type strains of Lactococcus.</title>
        <authorList>
            <person name="Sun Z."/>
            <person name="Zhong Z."/>
            <person name="Liu W."/>
            <person name="Zhang W."/>
            <person name="Zhang H."/>
        </authorList>
    </citation>
    <scope>NUCLEOTIDE SEQUENCE [LARGE SCALE GENOMIC DNA]</scope>
    <source>
        <strain evidence="1 2">DSM 21502</strain>
    </source>
</reference>
<gene>
    <name evidence="1" type="ORF">RU92_GL001170</name>
</gene>
<protein>
    <submittedName>
        <fullName evidence="1">Uncharacterized protein</fullName>
    </submittedName>
</protein>
<sequence>MKKLITTKNIPTIYNILEINSNTEKLEILVDIKEEHIKPEINFKIIFSGVLDFRFANEHGFLRREELKERNYNSGILYEVNNSDYLKYYLSMFPASDYIHPKIKHYFLMDETGNYGIDVLMDSSYGEIETETVVF</sequence>
<dbReference type="EMBL" id="JXKC01000018">
    <property type="protein sequence ID" value="PCS15842.1"/>
    <property type="molecule type" value="Genomic_DNA"/>
</dbReference>
<dbReference type="AlphaFoldDB" id="A0A2A5SPH7"/>
<evidence type="ECO:0000313" key="2">
    <source>
        <dbReference type="Proteomes" id="UP000218711"/>
    </source>
</evidence>
<accession>A0A2A5SPH7</accession>
<dbReference type="RefSeq" id="WP_043734599.1">
    <property type="nucleotide sequence ID" value="NZ_JXKC01000018.1"/>
</dbReference>
<dbReference type="Proteomes" id="UP000218711">
    <property type="component" value="Unassembled WGS sequence"/>
</dbReference>
<proteinExistence type="predicted"/>
<name>A0A2A5SPH7_LACLC</name>
<evidence type="ECO:0000313" key="1">
    <source>
        <dbReference type="EMBL" id="PCS15842.1"/>
    </source>
</evidence>
<organism evidence="1 2">
    <name type="scientific">Lactococcus cremoris subsp. tructae</name>
    <dbReference type="NCBI Taxonomy" id="542833"/>
    <lineage>
        <taxon>Bacteria</taxon>
        <taxon>Bacillati</taxon>
        <taxon>Bacillota</taxon>
        <taxon>Bacilli</taxon>
        <taxon>Lactobacillales</taxon>
        <taxon>Streptococcaceae</taxon>
        <taxon>Lactococcus</taxon>
    </lineage>
</organism>